<feature type="compositionally biased region" description="Basic and acidic residues" evidence="1">
    <location>
        <begin position="84"/>
        <end position="102"/>
    </location>
</feature>
<evidence type="ECO:0000313" key="2">
    <source>
        <dbReference type="EMBL" id="GBG25453.1"/>
    </source>
</evidence>
<gene>
    <name evidence="2" type="ORF">FCC1311_016712</name>
</gene>
<dbReference type="InterPro" id="IPR016024">
    <property type="entry name" value="ARM-type_fold"/>
</dbReference>
<feature type="compositionally biased region" description="Low complexity" evidence="1">
    <location>
        <begin position="135"/>
        <end position="151"/>
    </location>
</feature>
<feature type="compositionally biased region" description="Acidic residues" evidence="1">
    <location>
        <begin position="48"/>
        <end position="74"/>
    </location>
</feature>
<name>A0A2R5GA79_9STRA</name>
<evidence type="ECO:0000256" key="1">
    <source>
        <dbReference type="SAM" id="MobiDB-lite"/>
    </source>
</evidence>
<accession>A0A2R5GA79</accession>
<dbReference type="InParanoid" id="A0A2R5GA79"/>
<feature type="compositionally biased region" description="Basic and acidic residues" evidence="1">
    <location>
        <begin position="20"/>
        <end position="29"/>
    </location>
</feature>
<protein>
    <submittedName>
        <fullName evidence="2">Uncharacterized protein</fullName>
    </submittedName>
</protein>
<evidence type="ECO:0000313" key="3">
    <source>
        <dbReference type="Proteomes" id="UP000241890"/>
    </source>
</evidence>
<proteinExistence type="predicted"/>
<organism evidence="2 3">
    <name type="scientific">Hondaea fermentalgiana</name>
    <dbReference type="NCBI Taxonomy" id="2315210"/>
    <lineage>
        <taxon>Eukaryota</taxon>
        <taxon>Sar</taxon>
        <taxon>Stramenopiles</taxon>
        <taxon>Bigyra</taxon>
        <taxon>Labyrinthulomycetes</taxon>
        <taxon>Thraustochytrida</taxon>
        <taxon>Thraustochytriidae</taxon>
        <taxon>Hondaea</taxon>
    </lineage>
</organism>
<dbReference type="EMBL" id="BEYU01000012">
    <property type="protein sequence ID" value="GBG25453.1"/>
    <property type="molecule type" value="Genomic_DNA"/>
</dbReference>
<feature type="region of interest" description="Disordered" evidence="1">
    <location>
        <begin position="1268"/>
        <end position="1290"/>
    </location>
</feature>
<keyword evidence="3" id="KW-1185">Reference proteome</keyword>
<feature type="region of interest" description="Disordered" evidence="1">
    <location>
        <begin position="1"/>
        <end position="151"/>
    </location>
</feature>
<dbReference type="Proteomes" id="UP000241890">
    <property type="component" value="Unassembled WGS sequence"/>
</dbReference>
<comment type="caution">
    <text evidence="2">The sequence shown here is derived from an EMBL/GenBank/DDBJ whole genome shotgun (WGS) entry which is preliminary data.</text>
</comment>
<reference evidence="2 3" key="1">
    <citation type="submission" date="2017-12" db="EMBL/GenBank/DDBJ databases">
        <title>Sequencing, de novo assembly and annotation of complete genome of a new Thraustochytrid species, strain FCC1311.</title>
        <authorList>
            <person name="Sedici K."/>
            <person name="Godart F."/>
            <person name="Aiese Cigliano R."/>
            <person name="Sanseverino W."/>
            <person name="Barakat M."/>
            <person name="Ortet P."/>
            <person name="Marechal E."/>
            <person name="Cagnac O."/>
            <person name="Amato A."/>
        </authorList>
    </citation>
    <scope>NUCLEOTIDE SEQUENCE [LARGE SCALE GENOMIC DNA]</scope>
</reference>
<sequence>MERETAPLEVDAAAGNGGDSVEKRGDSRAARLQQEQQQQEETARGGDGDGELEDIALDNDDDDEEHVDEVDDHEETAPAAANEQSEREDGHVDDRKGDRQGNKEVSQSQSPHVAVPPVPASANEGDEQKRPPSPTASSVSSTATTGTTSRAAVCSDPSLNDALLQLQLLLTAHVARMYGILWPSDSGSRKLVEAGFSPKRVVALRKVSQQDIERGLEQVLQYLAILLRDRTGTVVPMCVVLLRVREQAISMDPQKAKKTRLLPSIQQREPKEAISETSLAMEGILFSTLNELLAGVSAATVVEPLDARGEAVVNKFVDIAYGHFAKHLKSAEAGSLEPSVVSASSVGSETSASSPLASFEAAMGTALEAIFGYAHGYASHGKHLPSALEAIETLVGWQALQSPLPALVSSQHERLCKELLRRVCNTTTRISGLDHMQRYLKSLPPTSSLPGPEPLDEIPKALFVDEAVPRAQEAALVSAVMVELGRCFPRLFDATMARGLTSTKTTTAQRAICLNALSKIAQSVPQGERSPLRGYAKFVINLSGRDSPVGTVAEALACFPMLGEQSQQLLQNCVNCAFGFDLTLVDAGRDALIRFCQLGPIYAEKAIMVTVESPSLKLVCTMQHTKAPLDTAQISSSVTTLERILCAALDKGFESSDLVAEAGASLLLASTYPDEKVQAKARDALERIGTITDKHGESQYLQRALDKLLLGLLGASGSADSCGGARVQALNKRLARKAGYCDFVAWWRNQCTLICAANLPHSNKPPFVRSLVHEYLTASSNRLQNAALISLSHLKDCHEVLEKQMAMQSLQARNEIFNGLFVKLMAALRDSYRGGALERRVHQMVRTWIQSSGDEVARLHMAKWTPHVVEAAARLLRKFVLFGQLNAFPDPDVARDQAIFLIREWHRTRDRAPRLAAVSDAFVTLLDSGHLKTVDAQSFALEMLSGSAGSKRYQQFGLRALLRQNLDAMLKHYYEAVLRSFDPDRWAKEPAGIIPIGSPASARANDPAAKGLANKSTERSPFMVHIASAVLYALDASVTSDHTLAEGLRPQMALLVSLLFVHPLREMRELVAGWVPHGTFLGLPHRDFSPALVSNKLSGLERSVLVSRFLATHWEASSIDEMVQGAAKVSPYLSDEHISCLLQVLEPWLVQCYPRATRQPGRLITRLLRLCARLRSGDNDPAWGIWRSVSLEEGLEETVRTMVNFVVAMEQDNAQQRSAMDAMSSLFSKSSQLGDAPVDTLHALVAAFPEPSWKVPDKDSFIREAEEASAADAEAIPGLTATERARAEEDTRTSRAVLRLVNHAPFLTRNFSGADLARVLYFTFVEEGVDSALSQRTLRAVNEEFAAGMPALLLHFEADGAREDHDDGVAQQVGSAAGMASANGHGNLARSCSKNLGDLDIGEVTSVGSGGDWLSVIAEHSTETVRKLAETALHCVIYCLEPGKRTRAIMLLQNISTTALEDSFVRELAKRIESRCMYLLKLLELGNGNAATAPRLEALEHLFILGEWLASAPSLERRLREDLAILGTCALSIPVVMRPNPFSRIRVSALKLLQSIGPSDDGEAADPVLQDHLVGCLVHQEVAPRAAEIILSQGAAHGLPEPANFVLLAAAICLVQASASGSRVQAETQRGLARYLVNQVEAVADTRPQVSGLLDQLSARLLALSEPSKSMLMASASPSSAVRRSSDASEDRESVVALSSSVSTPSDFVQNFVATLLRGSGTAAVAIDGSGDADKIGNGGIDVSTESFQAVLQFLVQTIEVGSEPWAFGALELLRECIKHREVASLLLEPENRLLETVMDGLVVALESWPRARRADIFNVMATLRLKPASSFDFIHAETTALAAKQRCLVSGLAHCRAQLDANLH</sequence>
<dbReference type="SUPFAM" id="SSF48371">
    <property type="entry name" value="ARM repeat"/>
    <property type="match status" value="1"/>
</dbReference>